<sequence>MRHLHTYDKWRVQVEKKNSYNGKVAEHTKSSLLDDHIKRLKVRNDDFLLYFACGASLLM</sequence>
<protein>
    <submittedName>
        <fullName evidence="1">Uncharacterized protein</fullName>
    </submittedName>
</protein>
<feature type="non-terminal residue" evidence="1">
    <location>
        <position position="1"/>
    </location>
</feature>
<gene>
    <name evidence="1" type="ORF">L9F63_000912</name>
</gene>
<evidence type="ECO:0000313" key="2">
    <source>
        <dbReference type="Proteomes" id="UP001233999"/>
    </source>
</evidence>
<dbReference type="AlphaFoldDB" id="A0AAD8AKT3"/>
<keyword evidence="2" id="KW-1185">Reference proteome</keyword>
<dbReference type="EMBL" id="JASPKZ010000040">
    <property type="protein sequence ID" value="KAJ9600965.1"/>
    <property type="molecule type" value="Genomic_DNA"/>
</dbReference>
<organism evidence="1 2">
    <name type="scientific">Diploptera punctata</name>
    <name type="common">Pacific beetle cockroach</name>
    <dbReference type="NCBI Taxonomy" id="6984"/>
    <lineage>
        <taxon>Eukaryota</taxon>
        <taxon>Metazoa</taxon>
        <taxon>Ecdysozoa</taxon>
        <taxon>Arthropoda</taxon>
        <taxon>Hexapoda</taxon>
        <taxon>Insecta</taxon>
        <taxon>Pterygota</taxon>
        <taxon>Neoptera</taxon>
        <taxon>Polyneoptera</taxon>
        <taxon>Dictyoptera</taxon>
        <taxon>Blattodea</taxon>
        <taxon>Blaberoidea</taxon>
        <taxon>Blaberidae</taxon>
        <taxon>Diplopterinae</taxon>
        <taxon>Diploptera</taxon>
    </lineage>
</organism>
<accession>A0AAD8AKT3</accession>
<proteinExistence type="predicted"/>
<dbReference type="Proteomes" id="UP001233999">
    <property type="component" value="Unassembled WGS sequence"/>
</dbReference>
<reference evidence="1" key="2">
    <citation type="submission" date="2023-05" db="EMBL/GenBank/DDBJ databases">
        <authorList>
            <person name="Fouks B."/>
        </authorList>
    </citation>
    <scope>NUCLEOTIDE SEQUENCE</scope>
    <source>
        <strain evidence="1">Stay&amp;Tobe</strain>
        <tissue evidence="1">Testes</tissue>
    </source>
</reference>
<reference evidence="1" key="1">
    <citation type="journal article" date="2023" name="IScience">
        <title>Live-bearing cockroach genome reveals convergent evolutionary mechanisms linked to viviparity in insects and beyond.</title>
        <authorList>
            <person name="Fouks B."/>
            <person name="Harrison M.C."/>
            <person name="Mikhailova A.A."/>
            <person name="Marchal E."/>
            <person name="English S."/>
            <person name="Carruthers M."/>
            <person name="Jennings E.C."/>
            <person name="Chiamaka E.L."/>
            <person name="Frigard R.A."/>
            <person name="Pippel M."/>
            <person name="Attardo G.M."/>
            <person name="Benoit J.B."/>
            <person name="Bornberg-Bauer E."/>
            <person name="Tobe S.S."/>
        </authorList>
    </citation>
    <scope>NUCLEOTIDE SEQUENCE</scope>
    <source>
        <strain evidence="1">Stay&amp;Tobe</strain>
    </source>
</reference>
<comment type="caution">
    <text evidence="1">The sequence shown here is derived from an EMBL/GenBank/DDBJ whole genome shotgun (WGS) entry which is preliminary data.</text>
</comment>
<name>A0AAD8AKT3_DIPPU</name>
<evidence type="ECO:0000313" key="1">
    <source>
        <dbReference type="EMBL" id="KAJ9600965.1"/>
    </source>
</evidence>